<dbReference type="GO" id="GO:0080146">
    <property type="term" value="F:L-cysteine desulfhydrase activity"/>
    <property type="evidence" value="ECO:0007669"/>
    <property type="project" value="TreeGrafter"/>
</dbReference>
<dbReference type="GO" id="GO:0019450">
    <property type="term" value="P:L-cysteine catabolic process to pyruvate"/>
    <property type="evidence" value="ECO:0007669"/>
    <property type="project" value="TreeGrafter"/>
</dbReference>
<accession>A0A2N5XTJ3</accession>
<dbReference type="InterPro" id="IPR005130">
    <property type="entry name" value="Ser_deHydtase-like_asu"/>
</dbReference>
<dbReference type="Proteomes" id="UP000234881">
    <property type="component" value="Unassembled WGS sequence"/>
</dbReference>
<name>A0A2N5XTJ3_9HYPH</name>
<dbReference type="PANTHER" id="PTHR30501">
    <property type="entry name" value="UPF0597 PROTEIN YHAM"/>
    <property type="match status" value="1"/>
</dbReference>
<proteinExistence type="inferred from homology"/>
<dbReference type="InterPro" id="IPR021144">
    <property type="entry name" value="UPF0597"/>
</dbReference>
<dbReference type="HAMAP" id="MF_01845">
    <property type="entry name" value="UPF0597"/>
    <property type="match status" value="1"/>
</dbReference>
<dbReference type="Pfam" id="PF03313">
    <property type="entry name" value="SDH_alpha"/>
    <property type="match status" value="1"/>
</dbReference>
<dbReference type="PANTHER" id="PTHR30501:SF2">
    <property type="entry name" value="UPF0597 PROTEIN YHAM"/>
    <property type="match status" value="1"/>
</dbReference>
<dbReference type="OrthoDB" id="41906at2"/>
<protein>
    <recommendedName>
        <fullName evidence="1">UPF0597 protein C0081_07755</fullName>
    </recommendedName>
</protein>
<evidence type="ECO:0000313" key="4">
    <source>
        <dbReference type="Proteomes" id="UP000234881"/>
    </source>
</evidence>
<dbReference type="PIRSF" id="PIRSF006054">
    <property type="entry name" value="UCP006054"/>
    <property type="match status" value="1"/>
</dbReference>
<dbReference type="AlphaFoldDB" id="A0A2N5XTJ3"/>
<evidence type="ECO:0000256" key="1">
    <source>
        <dbReference type="HAMAP-Rule" id="MF_01845"/>
    </source>
</evidence>
<feature type="domain" description="Serine dehydratase-like alpha subunit" evidence="2">
    <location>
        <begin position="130"/>
        <end position="423"/>
    </location>
</feature>
<comment type="caution">
    <text evidence="3">The sequence shown here is derived from an EMBL/GenBank/DDBJ whole genome shotgun (WGS) entry which is preliminary data.</text>
</comment>
<keyword evidence="4" id="KW-1185">Reference proteome</keyword>
<gene>
    <name evidence="3" type="ORF">C0081_07755</name>
</gene>
<organism evidence="3 4">
    <name type="scientific">Cohaesibacter celericrescens</name>
    <dbReference type="NCBI Taxonomy" id="2067669"/>
    <lineage>
        <taxon>Bacteria</taxon>
        <taxon>Pseudomonadati</taxon>
        <taxon>Pseudomonadota</taxon>
        <taxon>Alphaproteobacteria</taxon>
        <taxon>Hyphomicrobiales</taxon>
        <taxon>Cohaesibacteraceae</taxon>
    </lineage>
</organism>
<evidence type="ECO:0000259" key="2">
    <source>
        <dbReference type="Pfam" id="PF03313"/>
    </source>
</evidence>
<evidence type="ECO:0000313" key="3">
    <source>
        <dbReference type="EMBL" id="PLW77767.1"/>
    </source>
</evidence>
<reference evidence="3 4" key="1">
    <citation type="submission" date="2018-01" db="EMBL/GenBank/DDBJ databases">
        <title>The draft genome sequence of Cohaesibacter sp. H1304.</title>
        <authorList>
            <person name="Wang N.-N."/>
            <person name="Du Z.-J."/>
        </authorList>
    </citation>
    <scope>NUCLEOTIDE SEQUENCE [LARGE SCALE GENOMIC DNA]</scope>
    <source>
        <strain evidence="3 4">H1304</strain>
    </source>
</reference>
<sequence length="430" mass="44987">MSKNWQQYIDIVRSMVKPALGCTEPIAAAYASSVLANMLEGLGELDCLELEISDNLYKNSMGVFVPGTGKIGVPIAAACGFIGGDSEAELNVLAQLTPDHVAKAQSLIDENKVSVKRATADQPIYCKAKAIVGQNQATVIISGNHSQIVHKELNGDVLISLNTEDASKPGASSLVNDANLSVQKIYEFAENVPYEEIEFILEARNLNIALSDEGMTNKYGLQVGRSMQANIESGLYGNSLSDKIVMLTSAASDARMGGATLPAMSNYGSGNQGIAATIPVCITADHVSASDEQLARALILSHLGAIYIKSYYPSLSAFCGNTATSAAAAMAIVYLMGGSKEQSYHAIMNVLSDTSGMVCDGAKATCAMKVGSSSSAAVKAVMVAMKGNAPQRQGIIGVDVEDAIKNVGQMVSCGMSSTNDVIIDIMSDGR</sequence>
<comment type="similarity">
    <text evidence="1">Belongs to the UPF0597 family.</text>
</comment>
<dbReference type="EMBL" id="PKUQ01000015">
    <property type="protein sequence ID" value="PLW77767.1"/>
    <property type="molecule type" value="Genomic_DNA"/>
</dbReference>